<dbReference type="KEGG" id="sedi:EBB79_00460"/>
<dbReference type="AlphaFoldDB" id="A0A3T0MXM9"/>
<dbReference type="EMBL" id="CP033219">
    <property type="protein sequence ID" value="AZV76511.1"/>
    <property type="molecule type" value="Genomic_DNA"/>
</dbReference>
<dbReference type="Gene3D" id="3.30.429.10">
    <property type="entry name" value="Macrophage Migration Inhibitory Factor"/>
    <property type="match status" value="1"/>
</dbReference>
<keyword evidence="1" id="KW-0413">Isomerase</keyword>
<dbReference type="InterPro" id="IPR004220">
    <property type="entry name" value="5-COMe_2-OHmuconate_Isoase"/>
</dbReference>
<dbReference type="InterPro" id="IPR014347">
    <property type="entry name" value="Tautomerase/MIF_sf"/>
</dbReference>
<dbReference type="Proteomes" id="UP000283063">
    <property type="component" value="Chromosome"/>
</dbReference>
<organism evidence="1 2">
    <name type="scientific">Parasedimentitalea marina</name>
    <dbReference type="NCBI Taxonomy" id="2483033"/>
    <lineage>
        <taxon>Bacteria</taxon>
        <taxon>Pseudomonadati</taxon>
        <taxon>Pseudomonadota</taxon>
        <taxon>Alphaproteobacteria</taxon>
        <taxon>Rhodobacterales</taxon>
        <taxon>Paracoccaceae</taxon>
        <taxon>Parasedimentitalea</taxon>
    </lineage>
</organism>
<proteinExistence type="predicted"/>
<dbReference type="GO" id="GO:0008704">
    <property type="term" value="F:5-carboxymethyl-2-hydroxymuconate delta-isomerase activity"/>
    <property type="evidence" value="ECO:0007669"/>
    <property type="project" value="InterPro"/>
</dbReference>
<dbReference type="SUPFAM" id="SSF55331">
    <property type="entry name" value="Tautomerase/MIF"/>
    <property type="match status" value="1"/>
</dbReference>
<dbReference type="RefSeq" id="WP_127746952.1">
    <property type="nucleotide sequence ID" value="NZ_CP033219.1"/>
</dbReference>
<protein>
    <submittedName>
        <fullName evidence="1">5-carboxymethyl-2-hydroxymuconate Delta-isomerase</fullName>
    </submittedName>
</protein>
<gene>
    <name evidence="1" type="ORF">EBB79_00460</name>
</gene>
<dbReference type="PANTHER" id="PTHR37950:SF1">
    <property type="entry name" value="4-HYDROXYPHENYLACETATE CATABOLISM PROTEIN"/>
    <property type="match status" value="1"/>
</dbReference>
<evidence type="ECO:0000313" key="2">
    <source>
        <dbReference type="Proteomes" id="UP000283063"/>
    </source>
</evidence>
<name>A0A3T0MXM9_9RHOB</name>
<dbReference type="Pfam" id="PF02962">
    <property type="entry name" value="CHMI"/>
    <property type="match status" value="1"/>
</dbReference>
<accession>A0A3T0MXM9</accession>
<evidence type="ECO:0000313" key="1">
    <source>
        <dbReference type="EMBL" id="AZV76511.1"/>
    </source>
</evidence>
<dbReference type="OrthoDB" id="9814215at2"/>
<keyword evidence="2" id="KW-1185">Reference proteome</keyword>
<dbReference type="CDD" id="cd00580">
    <property type="entry name" value="CHMI"/>
    <property type="match status" value="1"/>
</dbReference>
<reference evidence="1 2" key="1">
    <citation type="submission" date="2018-10" db="EMBL/GenBank/DDBJ databases">
        <title>Parasedimentitalea marina sp. nov., a psychrophilic bacterium isolated from deep seawater of the New Britain Trench.</title>
        <authorList>
            <person name="Cao J."/>
        </authorList>
    </citation>
    <scope>NUCLEOTIDE SEQUENCE [LARGE SCALE GENOMIC DNA]</scope>
    <source>
        <strain evidence="1 2">W43</strain>
    </source>
</reference>
<dbReference type="PANTHER" id="PTHR37950">
    <property type="entry name" value="4-HYDROXYPHENYLACETATE CATABOLISM PROTEIN"/>
    <property type="match status" value="1"/>
</dbReference>
<sequence length="132" mass="14627">MPHISLDYSANLEPHVDLPALCDTLRRVAISTGTFPMAGVRVRAFAATHVSIADGDPKHGYIDISVRLRGGRDLEIRQRATQAIFEAARDFLAPALQLHSIALSLEMRDIDPKLSPKYGTIRDHLTKVEQND</sequence>